<keyword evidence="8" id="KW-0175">Coiled coil</keyword>
<keyword evidence="5" id="KW-0010">Activator</keyword>
<feature type="region of interest" description="Disordered" evidence="9">
    <location>
        <begin position="863"/>
        <end position="883"/>
    </location>
</feature>
<reference evidence="12 13" key="1">
    <citation type="submission" date="2019-04" db="EMBL/GenBank/DDBJ databases">
        <authorList>
            <consortium name="Wellcome Sanger Institute Data Sharing"/>
        </authorList>
    </citation>
    <scope>NUCLEOTIDE SEQUENCE [LARGE SCALE GENOMIC DNA]</scope>
</reference>
<dbReference type="SMART" id="SM00353">
    <property type="entry name" value="HLH"/>
    <property type="match status" value="1"/>
</dbReference>
<keyword evidence="3" id="KW-0090">Biological rhythms</keyword>
<dbReference type="SUPFAM" id="SSF47459">
    <property type="entry name" value="HLH, helix-loop-helix DNA-binding domain"/>
    <property type="match status" value="1"/>
</dbReference>
<sequence length="895" mass="100979">MDNAGALEGHCPPGQRQWDTDGSVDDLLEEDEKGRAKRASRNKSEKKRRDQFNVLIKELCTMLQAQGCPRKMDKSTILQRTIDFLEKQKEITAKTESFEIHQDWKPLFLCNEEFTQLMLEALDGFLIALTTDGIIIYVSDSVSSLIGHLPSDMVDQNILNFLPECEHGEVYKLLSTHMLMADPIAVDLLEIGGITGFSGSQKGAVHTDVEQPRVTTVMNNKNTLTDEMHIEFCCHLARGNMDPKEAPTYEYVKFVGDFKFHNYVPTMSCNRFELALPRALQSSLEEQVCLVATVRLATPQFLKDLCSVDNPCDEFTSRHSLEWKFLFLDHRASPIIGYLPFEVLGTSGYDYYHADDLELIAECHRQLMQFGKGKSCYYRFLTKGQQWIWLQTHYYITYHQWNSKPEFIVCTHTVISYAEVRSERRRELGLEESLSEMTPSSLIKSHDVYLDFHQEVPGGRVSRARSMSSHSSRKSSHTAMSDSASNSSFKFTETSMPSRQSMLMVPEKSRSRTQVNSLKTLVRSQSSSSLLPPPMAPLSPPCSQHSLMQPLYQFQLPQLGMVHQLKEQLEERTRVLQADIQTQQKELHSIKEQLQQVNCSNLQPVPLGFSHAQQGPGRPSQQLQQHQPKQPAVGSEHLCSLHNSLPPSLSSSSSQSQAAVQVQETPICSTQGQASSFPLQTYSSMTMPLYSNPMMFSQTAGRPLPLLLPSAQDVSQRHPNTDFDQDGHLRMLLNQPIQPMIPHSSGTPQASQCSTAAQQTKYTAEQQVVAAPLPMQQVNCSTLIVPSPVFTSPIVIPHNSFLSHQAQPVYPQQPLPPQALLPQQQQHFFQQVQSPGLLNSGQTHTLFHAAHMSQQSNIRYTEVPQQPRQHHHHHHHHLQSQAADVPDVLCMQLPQ</sequence>
<feature type="compositionally biased region" description="Basic residues" evidence="9">
    <location>
        <begin position="868"/>
        <end position="878"/>
    </location>
</feature>
<keyword evidence="7" id="KW-0539">Nucleus</keyword>
<feature type="coiled-coil region" evidence="8">
    <location>
        <begin position="566"/>
        <end position="600"/>
    </location>
</feature>
<dbReference type="GO" id="GO:0005737">
    <property type="term" value="C:cytoplasm"/>
    <property type="evidence" value="ECO:0007669"/>
    <property type="project" value="InterPro"/>
</dbReference>
<feature type="region of interest" description="Disordered" evidence="9">
    <location>
        <begin position="605"/>
        <end position="664"/>
    </location>
</feature>
<dbReference type="OrthoDB" id="411251at2759"/>
<feature type="compositionally biased region" description="Acidic residues" evidence="9">
    <location>
        <begin position="22"/>
        <end position="31"/>
    </location>
</feature>
<dbReference type="Gene3D" id="4.10.280.10">
    <property type="entry name" value="Helix-loop-helix DNA-binding domain"/>
    <property type="match status" value="1"/>
</dbReference>
<evidence type="ECO:0000256" key="2">
    <source>
        <dbReference type="ARBA" id="ARBA00023015"/>
    </source>
</evidence>
<dbReference type="GO" id="GO:1990513">
    <property type="term" value="C:CLOCK-BMAL transcription complex"/>
    <property type="evidence" value="ECO:0007669"/>
    <property type="project" value="TreeGrafter"/>
</dbReference>
<feature type="compositionally biased region" description="Polar residues" evidence="9">
    <location>
        <begin position="482"/>
        <end position="501"/>
    </location>
</feature>
<accession>A0A8C9UXA5</accession>
<dbReference type="CDD" id="cd19736">
    <property type="entry name" value="bHLH-PAS_PASD1"/>
    <property type="match status" value="1"/>
</dbReference>
<dbReference type="InterPro" id="IPR001610">
    <property type="entry name" value="PAC"/>
</dbReference>
<feature type="compositionally biased region" description="Basic residues" evidence="9">
    <location>
        <begin position="35"/>
        <end position="45"/>
    </location>
</feature>
<evidence type="ECO:0000256" key="3">
    <source>
        <dbReference type="ARBA" id="ARBA00023108"/>
    </source>
</evidence>
<feature type="domain" description="PAS" evidence="10">
    <location>
        <begin position="111"/>
        <end position="181"/>
    </location>
</feature>
<evidence type="ECO:0000256" key="9">
    <source>
        <dbReference type="SAM" id="MobiDB-lite"/>
    </source>
</evidence>
<evidence type="ECO:0000259" key="11">
    <source>
        <dbReference type="PROSITE" id="PS50888"/>
    </source>
</evidence>
<dbReference type="InterPro" id="IPR013767">
    <property type="entry name" value="PAS_fold"/>
</dbReference>
<dbReference type="Gene3D" id="3.30.450.20">
    <property type="entry name" value="PAS domain"/>
    <property type="match status" value="2"/>
</dbReference>
<dbReference type="InterPro" id="IPR000014">
    <property type="entry name" value="PAS"/>
</dbReference>
<dbReference type="GO" id="GO:0046983">
    <property type="term" value="F:protein dimerization activity"/>
    <property type="evidence" value="ECO:0007669"/>
    <property type="project" value="InterPro"/>
</dbReference>
<dbReference type="PRINTS" id="PR00785">
    <property type="entry name" value="NCTRNSLOCATR"/>
</dbReference>
<feature type="domain" description="BHLH" evidence="11">
    <location>
        <begin position="36"/>
        <end position="88"/>
    </location>
</feature>
<dbReference type="GeneID" id="108929636"/>
<dbReference type="GO" id="GO:0000981">
    <property type="term" value="F:DNA-binding transcription factor activity, RNA polymerase II-specific"/>
    <property type="evidence" value="ECO:0007669"/>
    <property type="project" value="InterPro"/>
</dbReference>
<feature type="compositionally biased region" description="Low complexity" evidence="9">
    <location>
        <begin position="644"/>
        <end position="663"/>
    </location>
</feature>
<evidence type="ECO:0000256" key="4">
    <source>
        <dbReference type="ARBA" id="ARBA00023125"/>
    </source>
</evidence>
<proteinExistence type="predicted"/>
<evidence type="ECO:0000256" key="6">
    <source>
        <dbReference type="ARBA" id="ARBA00023163"/>
    </source>
</evidence>
<dbReference type="PANTHER" id="PTHR46055">
    <property type="entry name" value="CIRCADIAN LOCOMOTER OUTPUT CYCLES PROTEIN KAPUT"/>
    <property type="match status" value="1"/>
</dbReference>
<dbReference type="Pfam" id="PF00989">
    <property type="entry name" value="PAS"/>
    <property type="match status" value="1"/>
</dbReference>
<dbReference type="GO" id="GO:0000978">
    <property type="term" value="F:RNA polymerase II cis-regulatory region sequence-specific DNA binding"/>
    <property type="evidence" value="ECO:0007669"/>
    <property type="project" value="TreeGrafter"/>
</dbReference>
<name>A0A8C9UXA5_SCLFO</name>
<keyword evidence="4" id="KW-0238">DNA-binding</keyword>
<keyword evidence="13" id="KW-1185">Reference proteome</keyword>
<dbReference type="InterPro" id="IPR036638">
    <property type="entry name" value="HLH_DNA-bd_sf"/>
</dbReference>
<reference evidence="12" key="3">
    <citation type="submission" date="2025-09" db="UniProtKB">
        <authorList>
            <consortium name="Ensembl"/>
        </authorList>
    </citation>
    <scope>IDENTIFICATION</scope>
</reference>
<feature type="region of interest" description="Disordered" evidence="9">
    <location>
        <begin position="1"/>
        <end position="45"/>
    </location>
</feature>
<dbReference type="FunFam" id="4.10.280.10:FF:000013">
    <property type="entry name" value="Circadian locomoter output cycles protein kaput"/>
    <property type="match status" value="1"/>
</dbReference>
<dbReference type="Pfam" id="PF00010">
    <property type="entry name" value="HLH"/>
    <property type="match status" value="1"/>
</dbReference>
<evidence type="ECO:0000256" key="5">
    <source>
        <dbReference type="ARBA" id="ARBA00023159"/>
    </source>
</evidence>
<feature type="region of interest" description="Disordered" evidence="9">
    <location>
        <begin position="460"/>
        <end position="516"/>
    </location>
</feature>
<feature type="compositionally biased region" description="Low complexity" evidence="9">
    <location>
        <begin position="616"/>
        <end position="631"/>
    </location>
</feature>
<protein>
    <submittedName>
        <fullName evidence="12">Neuronal PAS domain-containing protein 2-like</fullName>
    </submittedName>
</protein>
<dbReference type="RefSeq" id="XP_018599940.2">
    <property type="nucleotide sequence ID" value="XM_018744424.2"/>
</dbReference>
<dbReference type="InterPro" id="IPR035965">
    <property type="entry name" value="PAS-like_dom_sf"/>
</dbReference>
<dbReference type="FunFam" id="3.30.450.20:FF:000016">
    <property type="entry name" value="Circadian locomoter output cycles protein"/>
    <property type="match status" value="1"/>
</dbReference>
<evidence type="ECO:0000256" key="7">
    <source>
        <dbReference type="ARBA" id="ARBA00023242"/>
    </source>
</evidence>
<dbReference type="PROSITE" id="PS50888">
    <property type="entry name" value="BHLH"/>
    <property type="match status" value="1"/>
</dbReference>
<evidence type="ECO:0000256" key="8">
    <source>
        <dbReference type="SAM" id="Coils"/>
    </source>
</evidence>
<keyword evidence="6" id="KW-0804">Transcription</keyword>
<dbReference type="CDD" id="cd00130">
    <property type="entry name" value="PAS"/>
    <property type="match status" value="2"/>
</dbReference>
<dbReference type="Pfam" id="PF14598">
    <property type="entry name" value="PAS_11"/>
    <property type="match status" value="1"/>
</dbReference>
<gene>
    <name evidence="12" type="primary">LOC108929636</name>
</gene>
<evidence type="ECO:0000256" key="1">
    <source>
        <dbReference type="ARBA" id="ARBA00022737"/>
    </source>
</evidence>
<dbReference type="AlphaFoldDB" id="A0A8C9UXA5"/>
<evidence type="ECO:0000313" key="13">
    <source>
        <dbReference type="Proteomes" id="UP000694397"/>
    </source>
</evidence>
<organism evidence="12 13">
    <name type="scientific">Scleropages formosus</name>
    <name type="common">Asian bonytongue</name>
    <name type="synonym">Osteoglossum formosum</name>
    <dbReference type="NCBI Taxonomy" id="113540"/>
    <lineage>
        <taxon>Eukaryota</taxon>
        <taxon>Metazoa</taxon>
        <taxon>Chordata</taxon>
        <taxon>Craniata</taxon>
        <taxon>Vertebrata</taxon>
        <taxon>Euteleostomi</taxon>
        <taxon>Actinopterygii</taxon>
        <taxon>Neopterygii</taxon>
        <taxon>Teleostei</taxon>
        <taxon>Osteoglossocephala</taxon>
        <taxon>Osteoglossomorpha</taxon>
        <taxon>Osteoglossiformes</taxon>
        <taxon>Osteoglossidae</taxon>
        <taxon>Scleropages</taxon>
    </lineage>
</organism>
<keyword evidence="2" id="KW-0805">Transcription regulation</keyword>
<evidence type="ECO:0000259" key="10">
    <source>
        <dbReference type="PROSITE" id="PS50112"/>
    </source>
</evidence>
<dbReference type="SMART" id="SM00091">
    <property type="entry name" value="PAS"/>
    <property type="match status" value="2"/>
</dbReference>
<dbReference type="InterPro" id="IPR011598">
    <property type="entry name" value="bHLH_dom"/>
</dbReference>
<keyword evidence="1" id="KW-0677">Repeat</keyword>
<dbReference type="GeneTree" id="ENSGT00940000164304"/>
<dbReference type="Ensembl" id="ENSSFOT00015000046.2">
    <property type="protein sequence ID" value="ENSSFOP00015000022.2"/>
    <property type="gene ID" value="ENSSFOG00015000046.2"/>
</dbReference>
<dbReference type="Proteomes" id="UP000694397">
    <property type="component" value="Chromosome 13"/>
</dbReference>
<evidence type="ECO:0000313" key="12">
    <source>
        <dbReference type="Ensembl" id="ENSSFOP00015000022.2"/>
    </source>
</evidence>
<dbReference type="InterPro" id="IPR001067">
    <property type="entry name" value="Nuc_translocat"/>
</dbReference>
<dbReference type="PANTHER" id="PTHR46055:SF4">
    <property type="entry name" value="CIRCADIAN CLOCK PROTEIN PASD1"/>
    <property type="match status" value="1"/>
</dbReference>
<feature type="domain" description="PAS" evidence="10">
    <location>
        <begin position="324"/>
        <end position="371"/>
    </location>
</feature>
<dbReference type="GO" id="GO:0032922">
    <property type="term" value="P:circadian regulation of gene expression"/>
    <property type="evidence" value="ECO:0007669"/>
    <property type="project" value="InterPro"/>
</dbReference>
<dbReference type="SUPFAM" id="SSF55785">
    <property type="entry name" value="PYP-like sensor domain (PAS domain)"/>
    <property type="match status" value="2"/>
</dbReference>
<dbReference type="InterPro" id="IPR047230">
    <property type="entry name" value="CLOCK-like"/>
</dbReference>
<dbReference type="SMART" id="SM00086">
    <property type="entry name" value="PAC"/>
    <property type="match status" value="1"/>
</dbReference>
<dbReference type="PROSITE" id="PS50112">
    <property type="entry name" value="PAS"/>
    <property type="match status" value="2"/>
</dbReference>
<reference evidence="12" key="2">
    <citation type="submission" date="2025-08" db="UniProtKB">
        <authorList>
            <consortium name="Ensembl"/>
        </authorList>
    </citation>
    <scope>IDENTIFICATION</scope>
</reference>